<dbReference type="Pfam" id="PF00691">
    <property type="entry name" value="OmpA"/>
    <property type="match status" value="1"/>
</dbReference>
<evidence type="ECO:0000256" key="5">
    <source>
        <dbReference type="ARBA" id="ARBA00022989"/>
    </source>
</evidence>
<keyword evidence="12" id="KW-1185">Reference proteome</keyword>
<organism evidence="11 12">
    <name type="scientific">Dyella solisilvae</name>
    <dbReference type="NCBI Taxonomy" id="1920168"/>
    <lineage>
        <taxon>Bacteria</taxon>
        <taxon>Pseudomonadati</taxon>
        <taxon>Pseudomonadota</taxon>
        <taxon>Gammaproteobacteria</taxon>
        <taxon>Lysobacterales</taxon>
        <taxon>Rhodanobacteraceae</taxon>
        <taxon>Dyella</taxon>
    </lineage>
</organism>
<feature type="domain" description="OmpA-like" evidence="10">
    <location>
        <begin position="148"/>
        <end position="268"/>
    </location>
</feature>
<comment type="caution">
    <text evidence="11">The sequence shown here is derived from an EMBL/GenBank/DDBJ whole genome shotgun (WGS) entry which is preliminary data.</text>
</comment>
<evidence type="ECO:0000256" key="6">
    <source>
        <dbReference type="ARBA" id="ARBA00023136"/>
    </source>
</evidence>
<evidence type="ECO:0000256" key="1">
    <source>
        <dbReference type="ARBA" id="ARBA00004162"/>
    </source>
</evidence>
<dbReference type="NCBIfam" id="NF006541">
    <property type="entry name" value="PRK09038.1"/>
    <property type="match status" value="1"/>
</dbReference>
<comment type="subcellular location">
    <subcellularLocation>
        <location evidence="1">Cell membrane</location>
        <topology evidence="1">Single-pass membrane protein</topology>
    </subcellularLocation>
</comment>
<keyword evidence="11" id="KW-0966">Cell projection</keyword>
<dbReference type="OrthoDB" id="9815217at2"/>
<evidence type="ECO:0000313" key="12">
    <source>
        <dbReference type="Proteomes" id="UP000254711"/>
    </source>
</evidence>
<dbReference type="Proteomes" id="UP000254711">
    <property type="component" value="Unassembled WGS sequence"/>
</dbReference>
<dbReference type="InterPro" id="IPR036737">
    <property type="entry name" value="OmpA-like_sf"/>
</dbReference>
<evidence type="ECO:0000256" key="4">
    <source>
        <dbReference type="ARBA" id="ARBA00022692"/>
    </source>
</evidence>
<keyword evidence="3" id="KW-1003">Cell membrane</keyword>
<evidence type="ECO:0000256" key="2">
    <source>
        <dbReference type="ARBA" id="ARBA00008914"/>
    </source>
</evidence>
<comment type="similarity">
    <text evidence="2">Belongs to the MotB family.</text>
</comment>
<dbReference type="Gene3D" id="3.30.1330.60">
    <property type="entry name" value="OmpA-like domain"/>
    <property type="match status" value="1"/>
</dbReference>
<dbReference type="PANTHER" id="PTHR30329">
    <property type="entry name" value="STATOR ELEMENT OF FLAGELLAR MOTOR COMPLEX"/>
    <property type="match status" value="1"/>
</dbReference>
<dbReference type="GO" id="GO:0005886">
    <property type="term" value="C:plasma membrane"/>
    <property type="evidence" value="ECO:0007669"/>
    <property type="project" value="UniProtKB-SubCell"/>
</dbReference>
<dbReference type="Pfam" id="PF13677">
    <property type="entry name" value="MotB_plug"/>
    <property type="match status" value="1"/>
</dbReference>
<keyword evidence="11" id="KW-0282">Flagellum</keyword>
<dbReference type="PROSITE" id="PS51123">
    <property type="entry name" value="OMPA_2"/>
    <property type="match status" value="1"/>
</dbReference>
<keyword evidence="6 7" id="KW-0472">Membrane</keyword>
<evidence type="ECO:0000256" key="9">
    <source>
        <dbReference type="SAM" id="Phobius"/>
    </source>
</evidence>
<name>A0A370K6V1_9GAMM</name>
<dbReference type="CDD" id="cd07185">
    <property type="entry name" value="OmpA_C-like"/>
    <property type="match status" value="1"/>
</dbReference>
<keyword evidence="5 9" id="KW-1133">Transmembrane helix</keyword>
<dbReference type="SUPFAM" id="SSF103088">
    <property type="entry name" value="OmpA-like"/>
    <property type="match status" value="1"/>
</dbReference>
<keyword evidence="4 9" id="KW-0812">Transmembrane</keyword>
<feature type="transmembrane region" description="Helical" evidence="9">
    <location>
        <begin position="20"/>
        <end position="40"/>
    </location>
</feature>
<dbReference type="EMBL" id="QQSY01000004">
    <property type="protein sequence ID" value="RDI97750.1"/>
    <property type="molecule type" value="Genomic_DNA"/>
</dbReference>
<dbReference type="InterPro" id="IPR050330">
    <property type="entry name" value="Bact_OuterMem_StrucFunc"/>
</dbReference>
<protein>
    <submittedName>
        <fullName evidence="11">Flagellar motor protein MotD</fullName>
    </submittedName>
</protein>
<dbReference type="AlphaFoldDB" id="A0A370K6V1"/>
<accession>A0A370K6V1</accession>
<evidence type="ECO:0000256" key="7">
    <source>
        <dbReference type="PROSITE-ProRule" id="PRU00473"/>
    </source>
</evidence>
<proteinExistence type="inferred from homology"/>
<dbReference type="RefSeq" id="WP_114826067.1">
    <property type="nucleotide sequence ID" value="NZ_QQSY01000004.1"/>
</dbReference>
<gene>
    <name evidence="11" type="ORF">DVT68_15855</name>
</gene>
<evidence type="ECO:0000259" key="10">
    <source>
        <dbReference type="PROSITE" id="PS51123"/>
    </source>
</evidence>
<evidence type="ECO:0000256" key="8">
    <source>
        <dbReference type="SAM" id="MobiDB-lite"/>
    </source>
</evidence>
<evidence type="ECO:0000313" key="11">
    <source>
        <dbReference type="EMBL" id="RDI97750.1"/>
    </source>
</evidence>
<keyword evidence="11" id="KW-0969">Cilium</keyword>
<feature type="region of interest" description="Disordered" evidence="8">
    <location>
        <begin position="312"/>
        <end position="349"/>
    </location>
</feature>
<evidence type="ECO:0000256" key="3">
    <source>
        <dbReference type="ARBA" id="ARBA00022475"/>
    </source>
</evidence>
<dbReference type="InterPro" id="IPR006665">
    <property type="entry name" value="OmpA-like"/>
</dbReference>
<sequence length="349" mass="37808">MRRKKHHEDHVNHEAWAIPYADLMTLLLAFFVVMYAVSVVNEGKYRVMSESIIEAFNGSSHVIAPMPQTRVQPHNVDPAVATPAGQPGGATTPVSVPIPQRPQPVRAADMRLLEQRAEQRNLELIRDQVQRALQPLIDKKMVVVRKTTSWLEVELRTDILFASGVAKLSPQAGGVLDDMAAILKPFPNPVRVEGYTDDRPINTSLYPSNWELSAARAASVARLFSEQGIAPERLGIVGWSEYRPAADNGTEDGRNHNRRVLIVVLSNEDAPKRLFNDANKGIEVADNADAPATSSSVAATLPVVPRLVSMPSAGRGAPAPQPGAPTMPNADASNLTVTAPRIAPPEHGP</sequence>
<reference evidence="11 12" key="1">
    <citation type="submission" date="2018-07" db="EMBL/GenBank/DDBJ databases">
        <title>Dyella solisilvae sp. nov., isolated from the pine and broad-leaved mixed forest soil.</title>
        <authorList>
            <person name="Gao Z."/>
            <person name="Qiu L."/>
        </authorList>
    </citation>
    <scope>NUCLEOTIDE SEQUENCE [LARGE SCALE GENOMIC DNA]</scope>
    <source>
        <strain evidence="11 12">DHG54</strain>
    </source>
</reference>
<dbReference type="PANTHER" id="PTHR30329:SF20">
    <property type="entry name" value="EXPORTED PROTEIN"/>
    <property type="match status" value="1"/>
</dbReference>
<dbReference type="InterPro" id="IPR025713">
    <property type="entry name" value="MotB-like_N_dom"/>
</dbReference>